<feature type="domain" description="ATP synthase epsilon subunit C-terminal" evidence="10">
    <location>
        <begin position="89"/>
        <end position="133"/>
    </location>
</feature>
<evidence type="ECO:0000256" key="6">
    <source>
        <dbReference type="ARBA" id="ARBA00023196"/>
    </source>
</evidence>
<evidence type="ECO:0000256" key="2">
    <source>
        <dbReference type="ARBA" id="ARBA00005712"/>
    </source>
</evidence>
<reference evidence="12 13" key="1">
    <citation type="submission" date="2024-03" db="EMBL/GenBank/DDBJ databases">
        <title>Human intestinal bacterial collection.</title>
        <authorList>
            <person name="Pauvert C."/>
            <person name="Hitch T.C.A."/>
            <person name="Clavel T."/>
        </authorList>
    </citation>
    <scope>NUCLEOTIDE SEQUENCE [LARGE SCALE GENOMIC DNA]</scope>
    <source>
        <strain evidence="12 13">CLA-AA-H255</strain>
    </source>
</reference>
<name>A0ABV1BW80_9FIRM</name>
<evidence type="ECO:0000256" key="9">
    <source>
        <dbReference type="RuleBase" id="RU003656"/>
    </source>
</evidence>
<dbReference type="InterPro" id="IPR036794">
    <property type="entry name" value="ATP_F1_dsu/esu_C_sf"/>
</dbReference>
<keyword evidence="4 8" id="KW-0406">Ion transport</keyword>
<comment type="subunit">
    <text evidence="8 9">F-type ATPases have 2 components, CF(1) - the catalytic core - and CF(0) - the membrane proton channel. CF(1) has five subunits: alpha(3), beta(3), gamma(1), delta(1), epsilon(1). CF(0) has three main subunits: a, b and c.</text>
</comment>
<keyword evidence="6 8" id="KW-0139">CF(1)</keyword>
<dbReference type="EMBL" id="JBBMER010000003">
    <property type="protein sequence ID" value="MEQ2379129.1"/>
    <property type="molecule type" value="Genomic_DNA"/>
</dbReference>
<dbReference type="PANTHER" id="PTHR13822">
    <property type="entry name" value="ATP SYNTHASE DELTA/EPSILON CHAIN"/>
    <property type="match status" value="1"/>
</dbReference>
<evidence type="ECO:0000313" key="12">
    <source>
        <dbReference type="EMBL" id="MEQ2379129.1"/>
    </source>
</evidence>
<comment type="caution">
    <text evidence="12">The sequence shown here is derived from an EMBL/GenBank/DDBJ whole genome shotgun (WGS) entry which is preliminary data.</text>
</comment>
<dbReference type="SUPFAM" id="SSF51344">
    <property type="entry name" value="Epsilon subunit of F1F0-ATP synthase N-terminal domain"/>
    <property type="match status" value="1"/>
</dbReference>
<keyword evidence="8" id="KW-0375">Hydrogen ion transport</keyword>
<dbReference type="CDD" id="cd12152">
    <property type="entry name" value="F1-ATPase_delta"/>
    <property type="match status" value="1"/>
</dbReference>
<comment type="subcellular location">
    <subcellularLocation>
        <location evidence="1 8">Cell membrane</location>
        <topology evidence="1 8">Peripheral membrane protein</topology>
    </subcellularLocation>
</comment>
<dbReference type="InterPro" id="IPR020546">
    <property type="entry name" value="ATP_synth_F1_dsu/esu_N"/>
</dbReference>
<evidence type="ECO:0000256" key="7">
    <source>
        <dbReference type="ARBA" id="ARBA00023310"/>
    </source>
</evidence>
<accession>A0ABV1BW80</accession>
<feature type="domain" description="ATP synthase F1 complex delta/epsilon subunit N-terminal" evidence="11">
    <location>
        <begin position="7"/>
        <end position="84"/>
    </location>
</feature>
<organism evidence="12 13">
    <name type="scientific">[Lactobacillus] rogosae</name>
    <dbReference type="NCBI Taxonomy" id="706562"/>
    <lineage>
        <taxon>Bacteria</taxon>
        <taxon>Bacillati</taxon>
        <taxon>Bacillota</taxon>
        <taxon>Clostridia</taxon>
        <taxon>Lachnospirales</taxon>
        <taxon>Lachnospiraceae</taxon>
        <taxon>Lachnospira</taxon>
    </lineage>
</organism>
<protein>
    <recommendedName>
        <fullName evidence="8">ATP synthase epsilon chain</fullName>
    </recommendedName>
    <alternativeName>
        <fullName evidence="8">ATP synthase F1 sector epsilon subunit</fullName>
    </alternativeName>
    <alternativeName>
        <fullName evidence="8">F-ATPase epsilon subunit</fullName>
    </alternativeName>
</protein>
<evidence type="ECO:0000256" key="4">
    <source>
        <dbReference type="ARBA" id="ARBA00023065"/>
    </source>
</evidence>
<dbReference type="HAMAP" id="MF_00530">
    <property type="entry name" value="ATP_synth_epsil_bac"/>
    <property type="match status" value="1"/>
</dbReference>
<dbReference type="PANTHER" id="PTHR13822:SF10">
    <property type="entry name" value="ATP SYNTHASE EPSILON CHAIN, CHLOROPLASTIC"/>
    <property type="match status" value="1"/>
</dbReference>
<dbReference type="SUPFAM" id="SSF46604">
    <property type="entry name" value="Epsilon subunit of F1F0-ATP synthase C-terminal domain"/>
    <property type="match status" value="1"/>
</dbReference>
<dbReference type="InterPro" id="IPR001469">
    <property type="entry name" value="ATP_synth_F1_dsu/esu"/>
</dbReference>
<gene>
    <name evidence="8 12" type="primary">atpC</name>
    <name evidence="12" type="ORF">WMO14_04425</name>
</gene>
<evidence type="ECO:0000256" key="3">
    <source>
        <dbReference type="ARBA" id="ARBA00022448"/>
    </source>
</evidence>
<evidence type="ECO:0000256" key="5">
    <source>
        <dbReference type="ARBA" id="ARBA00023136"/>
    </source>
</evidence>
<dbReference type="Pfam" id="PF00401">
    <property type="entry name" value="ATP-synt_DE"/>
    <property type="match status" value="1"/>
</dbReference>
<keyword evidence="7 8" id="KW-0066">ATP synthesis</keyword>
<dbReference type="RefSeq" id="WP_055173823.1">
    <property type="nucleotide sequence ID" value="NZ_DAWDAH010000001.1"/>
</dbReference>
<comment type="similarity">
    <text evidence="2 8 9">Belongs to the ATPase epsilon chain family.</text>
</comment>
<evidence type="ECO:0000313" key="13">
    <source>
        <dbReference type="Proteomes" id="UP001442364"/>
    </source>
</evidence>
<evidence type="ECO:0000259" key="11">
    <source>
        <dbReference type="Pfam" id="PF02823"/>
    </source>
</evidence>
<evidence type="ECO:0000259" key="10">
    <source>
        <dbReference type="Pfam" id="PF00401"/>
    </source>
</evidence>
<keyword evidence="8" id="KW-1003">Cell membrane</keyword>
<dbReference type="Proteomes" id="UP001442364">
    <property type="component" value="Unassembled WGS sequence"/>
</dbReference>
<evidence type="ECO:0000256" key="8">
    <source>
        <dbReference type="HAMAP-Rule" id="MF_00530"/>
    </source>
</evidence>
<comment type="function">
    <text evidence="8">Produces ATP from ADP in the presence of a proton gradient across the membrane.</text>
</comment>
<dbReference type="Pfam" id="PF02823">
    <property type="entry name" value="ATP-synt_DE_N"/>
    <property type="match status" value="1"/>
</dbReference>
<dbReference type="InterPro" id="IPR036771">
    <property type="entry name" value="ATPsynth_dsu/esu_N"/>
</dbReference>
<sequence length="134" mass="14572">MADTGTMKLLVNTPERVFFNGEATFVELATSEGEIGVYPQHIPLTAVLVPCVLTIHQNDGIKKAAVHGGIVEVLKDKVTILAEIAEWPDEIDVNRANDAKIRAERRLASKDSNLDVPRAEMALKRSLARLGAAD</sequence>
<dbReference type="Gene3D" id="1.20.5.440">
    <property type="entry name" value="ATP synthase delta/epsilon subunit, C-terminal domain"/>
    <property type="match status" value="1"/>
</dbReference>
<dbReference type="NCBIfam" id="TIGR01216">
    <property type="entry name" value="ATP_synt_epsi"/>
    <property type="match status" value="1"/>
</dbReference>
<proteinExistence type="inferred from homology"/>
<keyword evidence="5 8" id="KW-0472">Membrane</keyword>
<keyword evidence="3 8" id="KW-0813">Transport</keyword>
<keyword evidence="13" id="KW-1185">Reference proteome</keyword>
<evidence type="ECO:0000256" key="1">
    <source>
        <dbReference type="ARBA" id="ARBA00004202"/>
    </source>
</evidence>
<dbReference type="InterPro" id="IPR020547">
    <property type="entry name" value="ATP_synth_F1_esu_C"/>
</dbReference>
<dbReference type="Gene3D" id="2.60.15.10">
    <property type="entry name" value="F0F1 ATP synthase delta/epsilon subunit, N-terminal"/>
    <property type="match status" value="1"/>
</dbReference>